<proteinExistence type="predicted"/>
<dbReference type="SUPFAM" id="SSF52540">
    <property type="entry name" value="P-loop containing nucleoside triphosphate hydrolases"/>
    <property type="match status" value="1"/>
</dbReference>
<organism evidence="2 3">
    <name type="scientific">Pisum sativum</name>
    <name type="common">Garden pea</name>
    <name type="synonym">Lathyrus oleraceus</name>
    <dbReference type="NCBI Taxonomy" id="3888"/>
    <lineage>
        <taxon>Eukaryota</taxon>
        <taxon>Viridiplantae</taxon>
        <taxon>Streptophyta</taxon>
        <taxon>Embryophyta</taxon>
        <taxon>Tracheophyta</taxon>
        <taxon>Spermatophyta</taxon>
        <taxon>Magnoliopsida</taxon>
        <taxon>eudicotyledons</taxon>
        <taxon>Gunneridae</taxon>
        <taxon>Pentapetalae</taxon>
        <taxon>rosids</taxon>
        <taxon>fabids</taxon>
        <taxon>Fabales</taxon>
        <taxon>Fabaceae</taxon>
        <taxon>Papilionoideae</taxon>
        <taxon>50 kb inversion clade</taxon>
        <taxon>NPAAA clade</taxon>
        <taxon>Hologalegina</taxon>
        <taxon>IRL clade</taxon>
        <taxon>Fabeae</taxon>
        <taxon>Lathyrus</taxon>
    </lineage>
</organism>
<gene>
    <name evidence="2" type="ORF">KIW84_035271</name>
</gene>
<dbReference type="AlphaFoldDB" id="A0A9D4Y0W9"/>
<dbReference type="Gramene" id="Psat03G0527100-T1">
    <property type="protein sequence ID" value="KAI5431051.1"/>
    <property type="gene ID" value="KIW84_035271"/>
</dbReference>
<dbReference type="GO" id="GO:0004386">
    <property type="term" value="F:helicase activity"/>
    <property type="evidence" value="ECO:0007669"/>
    <property type="project" value="UniProtKB-KW"/>
</dbReference>
<comment type="caution">
    <text evidence="2">The sequence shown here is derived from an EMBL/GenBank/DDBJ whole genome shotgun (WGS) entry which is preliminary data.</text>
</comment>
<dbReference type="InterPro" id="IPR038718">
    <property type="entry name" value="SNF2-like_sf"/>
</dbReference>
<keyword evidence="2" id="KW-0067">ATP-binding</keyword>
<dbReference type="InterPro" id="IPR000330">
    <property type="entry name" value="SNF2_N"/>
</dbReference>
<dbReference type="PANTHER" id="PTHR10799">
    <property type="entry name" value="SNF2/RAD54 HELICASE FAMILY"/>
    <property type="match status" value="1"/>
</dbReference>
<feature type="domain" description="SNF2 N-terminal" evidence="1">
    <location>
        <begin position="96"/>
        <end position="177"/>
    </location>
</feature>
<accession>A0A9D4Y0W9</accession>
<protein>
    <submittedName>
        <fullName evidence="2">ATP-dependent DNA helicase ddm1</fullName>
    </submittedName>
</protein>
<dbReference type="EMBL" id="JAMSHJ010000003">
    <property type="protein sequence ID" value="KAI5431051.1"/>
    <property type="molecule type" value="Genomic_DNA"/>
</dbReference>
<dbReference type="GO" id="GO:0005524">
    <property type="term" value="F:ATP binding"/>
    <property type="evidence" value="ECO:0007669"/>
    <property type="project" value="InterPro"/>
</dbReference>
<name>A0A9D4Y0W9_PEA</name>
<keyword evidence="2" id="KW-0347">Helicase</keyword>
<evidence type="ECO:0000313" key="3">
    <source>
        <dbReference type="Proteomes" id="UP001058974"/>
    </source>
</evidence>
<evidence type="ECO:0000259" key="1">
    <source>
        <dbReference type="Pfam" id="PF00176"/>
    </source>
</evidence>
<dbReference type="Proteomes" id="UP001058974">
    <property type="component" value="Chromosome 3"/>
</dbReference>
<sequence length="179" mass="21009">MQEDHKLEGRKTKLLIRTQAMKQTDNKLSNAHQLQPGAHASFRVAANHDNNEIRRKHMLSTISPKFPIVITSYEIAMNNAKKFFRAYQWKYLVVDEELWSLLNFILPDIFSSLEEFESWFNLSGKCASGATMEEMEEKRRNQVVAKLHAILRPFLLRRMKSDVELSLPRKKKRSLFMLT</sequence>
<dbReference type="Gene3D" id="3.40.50.10810">
    <property type="entry name" value="Tandem AAA-ATPase domain"/>
    <property type="match status" value="2"/>
</dbReference>
<reference evidence="2 3" key="1">
    <citation type="journal article" date="2022" name="Nat. Genet.">
        <title>Improved pea reference genome and pan-genome highlight genomic features and evolutionary characteristics.</title>
        <authorList>
            <person name="Yang T."/>
            <person name="Liu R."/>
            <person name="Luo Y."/>
            <person name="Hu S."/>
            <person name="Wang D."/>
            <person name="Wang C."/>
            <person name="Pandey M.K."/>
            <person name="Ge S."/>
            <person name="Xu Q."/>
            <person name="Li N."/>
            <person name="Li G."/>
            <person name="Huang Y."/>
            <person name="Saxena R.K."/>
            <person name="Ji Y."/>
            <person name="Li M."/>
            <person name="Yan X."/>
            <person name="He Y."/>
            <person name="Liu Y."/>
            <person name="Wang X."/>
            <person name="Xiang C."/>
            <person name="Varshney R.K."/>
            <person name="Ding H."/>
            <person name="Gao S."/>
            <person name="Zong X."/>
        </authorList>
    </citation>
    <scope>NUCLEOTIDE SEQUENCE [LARGE SCALE GENOMIC DNA]</scope>
    <source>
        <strain evidence="2 3">cv. Zhongwan 6</strain>
    </source>
</reference>
<evidence type="ECO:0000313" key="2">
    <source>
        <dbReference type="EMBL" id="KAI5431051.1"/>
    </source>
</evidence>
<keyword evidence="2" id="KW-0547">Nucleotide-binding</keyword>
<dbReference type="InterPro" id="IPR027417">
    <property type="entry name" value="P-loop_NTPase"/>
</dbReference>
<keyword evidence="2" id="KW-0378">Hydrolase</keyword>
<keyword evidence="3" id="KW-1185">Reference proteome</keyword>
<dbReference type="Pfam" id="PF00176">
    <property type="entry name" value="SNF2-rel_dom"/>
    <property type="match status" value="1"/>
</dbReference>